<reference evidence="1" key="1">
    <citation type="submission" date="2022-11" db="UniProtKB">
        <authorList>
            <consortium name="EnsemblMetazoa"/>
        </authorList>
    </citation>
    <scope>IDENTIFICATION</scope>
</reference>
<protein>
    <submittedName>
        <fullName evidence="1">Uncharacterized protein</fullName>
    </submittedName>
</protein>
<dbReference type="OMA" id="DHICENY"/>
<dbReference type="PANTHER" id="PTHR46880">
    <property type="entry name" value="RAS-ASSOCIATING DOMAIN-CONTAINING PROTEIN"/>
    <property type="match status" value="1"/>
</dbReference>
<dbReference type="AlphaFoldDB" id="A0A914AHI7"/>
<dbReference type="OrthoDB" id="10051404at2759"/>
<dbReference type="RefSeq" id="XP_038063187.1">
    <property type="nucleotide sequence ID" value="XM_038207259.1"/>
</dbReference>
<evidence type="ECO:0000313" key="2">
    <source>
        <dbReference type="Proteomes" id="UP000887568"/>
    </source>
</evidence>
<sequence>MDELVLPQQDASCKQCIPCQQRYAGTTGDGLNANITLVKLLGVELDIPRQMKTMFPHPCTCSPTTNVFGCLPHGEADEKSLGFKESSAGRRNRLVHSVKEEEIVYLRTASQGVISNDFVGLAGLEKADAQNICSGVLKCCQDHLSLGEHELMSKMVGFESDGASVMLGCNSGVSTLLKQKQRAILEYDSDILQSVHCFNHRLELGYKDTLKKVAYQEKVYHYSHLNRSMLKRSCDSLGVKFLAPSKAGSTRWLPHMQRALDNLWVTYPAIVQHCQQLQNASDVGDKVKEETKAKAKGFLDLMLTKRFVLFCHFLTDVVLTLSKLSLKFQSSEMYSAASMKDEVELVISYLDAYRPNPGP</sequence>
<dbReference type="GeneID" id="119733895"/>
<evidence type="ECO:0000313" key="1">
    <source>
        <dbReference type="EnsemblMetazoa" id="XP_038063187.1"/>
    </source>
</evidence>
<accession>A0A914AHI7</accession>
<keyword evidence="2" id="KW-1185">Reference proteome</keyword>
<dbReference type="PANTHER" id="PTHR46880:SF9">
    <property type="entry name" value="ZINC FINGER PROTEIN 862"/>
    <property type="match status" value="1"/>
</dbReference>
<proteinExistence type="predicted"/>
<dbReference type="EnsemblMetazoa" id="XM_038207259.1">
    <property type="protein sequence ID" value="XP_038063187.1"/>
    <property type="gene ID" value="LOC119733895"/>
</dbReference>
<dbReference type="Proteomes" id="UP000887568">
    <property type="component" value="Unplaced"/>
</dbReference>
<organism evidence="1 2">
    <name type="scientific">Patiria miniata</name>
    <name type="common">Bat star</name>
    <name type="synonym">Asterina miniata</name>
    <dbReference type="NCBI Taxonomy" id="46514"/>
    <lineage>
        <taxon>Eukaryota</taxon>
        <taxon>Metazoa</taxon>
        <taxon>Echinodermata</taxon>
        <taxon>Eleutherozoa</taxon>
        <taxon>Asterozoa</taxon>
        <taxon>Asteroidea</taxon>
        <taxon>Valvatacea</taxon>
        <taxon>Valvatida</taxon>
        <taxon>Asterinidae</taxon>
        <taxon>Patiria</taxon>
    </lineage>
</organism>
<name>A0A914AHI7_PATMI</name>